<dbReference type="Gene3D" id="1.25.40.410">
    <property type="match status" value="1"/>
</dbReference>
<dbReference type="Gene3D" id="1.20.58.740">
    <property type="match status" value="1"/>
</dbReference>
<evidence type="ECO:0000313" key="4">
    <source>
        <dbReference type="EMBL" id="KAH3685199.1"/>
    </source>
</evidence>
<dbReference type="PANTHER" id="PTHR45653">
    <property type="entry name" value="DEDICATOR OF CYTOKINESIS"/>
    <property type="match status" value="1"/>
</dbReference>
<accession>A0A9P8Q990</accession>
<evidence type="ECO:0000313" key="5">
    <source>
        <dbReference type="Proteomes" id="UP000774326"/>
    </source>
</evidence>
<reference evidence="4" key="1">
    <citation type="journal article" date="2021" name="Open Biol.">
        <title>Shared evolutionary footprints suggest mitochondrial oxidative damage underlies multiple complex I losses in fungi.</title>
        <authorList>
            <person name="Schikora-Tamarit M.A."/>
            <person name="Marcet-Houben M."/>
            <person name="Nosek J."/>
            <person name="Gabaldon T."/>
        </authorList>
    </citation>
    <scope>NUCLEOTIDE SEQUENCE</scope>
    <source>
        <strain evidence="4">CBS2887</strain>
    </source>
</reference>
<feature type="region of interest" description="Disordered" evidence="2">
    <location>
        <begin position="1960"/>
        <end position="2011"/>
    </location>
</feature>
<gene>
    <name evidence="4" type="ORF">WICPIJ_003828</name>
</gene>
<dbReference type="Pfam" id="PF16172">
    <property type="entry name" value="DOCK_N"/>
    <property type="match status" value="1"/>
</dbReference>
<dbReference type="GO" id="GO:0005085">
    <property type="term" value="F:guanyl-nucleotide exchange factor activity"/>
    <property type="evidence" value="ECO:0007669"/>
    <property type="project" value="InterPro"/>
</dbReference>
<proteinExistence type="inferred from homology"/>
<feature type="compositionally biased region" description="Polar residues" evidence="2">
    <location>
        <begin position="1899"/>
        <end position="1939"/>
    </location>
</feature>
<dbReference type="EMBL" id="JAEUBG010002096">
    <property type="protein sequence ID" value="KAH3685199.1"/>
    <property type="molecule type" value="Genomic_DNA"/>
</dbReference>
<reference evidence="4" key="2">
    <citation type="submission" date="2021-01" db="EMBL/GenBank/DDBJ databases">
        <authorList>
            <person name="Schikora-Tamarit M.A."/>
        </authorList>
    </citation>
    <scope>NUCLEOTIDE SEQUENCE</scope>
    <source>
        <strain evidence="4">CBS2887</strain>
    </source>
</reference>
<dbReference type="PROSITE" id="PS51651">
    <property type="entry name" value="DOCKER"/>
    <property type="match status" value="1"/>
</dbReference>
<feature type="region of interest" description="Disordered" evidence="2">
    <location>
        <begin position="1880"/>
        <end position="1939"/>
    </location>
</feature>
<dbReference type="OrthoDB" id="18896at2759"/>
<name>A0A9P8Q990_WICPI</name>
<dbReference type="CDD" id="cd11684">
    <property type="entry name" value="DHR2_DOCK"/>
    <property type="match status" value="1"/>
</dbReference>
<dbReference type="GO" id="GO:0005886">
    <property type="term" value="C:plasma membrane"/>
    <property type="evidence" value="ECO:0007669"/>
    <property type="project" value="TreeGrafter"/>
</dbReference>
<evidence type="ECO:0000256" key="1">
    <source>
        <dbReference type="PROSITE-ProRule" id="PRU00984"/>
    </source>
</evidence>
<dbReference type="InterPro" id="IPR043162">
    <property type="entry name" value="DOCK_C_lobe_C"/>
</dbReference>
<organism evidence="4 5">
    <name type="scientific">Wickerhamomyces pijperi</name>
    <name type="common">Yeast</name>
    <name type="synonym">Pichia pijperi</name>
    <dbReference type="NCBI Taxonomy" id="599730"/>
    <lineage>
        <taxon>Eukaryota</taxon>
        <taxon>Fungi</taxon>
        <taxon>Dikarya</taxon>
        <taxon>Ascomycota</taxon>
        <taxon>Saccharomycotina</taxon>
        <taxon>Saccharomycetes</taxon>
        <taxon>Phaffomycetales</taxon>
        <taxon>Wickerhamomycetaceae</taxon>
        <taxon>Wickerhamomyces</taxon>
    </lineage>
</organism>
<dbReference type="GO" id="GO:0031267">
    <property type="term" value="F:small GTPase binding"/>
    <property type="evidence" value="ECO:0007669"/>
    <property type="project" value="TreeGrafter"/>
</dbReference>
<comment type="similarity">
    <text evidence="1">Belongs to the DOCK family.</text>
</comment>
<protein>
    <recommendedName>
        <fullName evidence="3">DOCKER domain-containing protein</fullName>
    </recommendedName>
</protein>
<feature type="compositionally biased region" description="Low complexity" evidence="2">
    <location>
        <begin position="18"/>
        <end position="32"/>
    </location>
</feature>
<dbReference type="InterPro" id="IPR026791">
    <property type="entry name" value="DOCK"/>
</dbReference>
<comment type="caution">
    <text evidence="4">The sequence shown here is derived from an EMBL/GenBank/DDBJ whole genome shotgun (WGS) entry which is preliminary data.</text>
</comment>
<dbReference type="PANTHER" id="PTHR45653:SF10">
    <property type="entry name" value="MYOBLAST CITY, ISOFORM B"/>
    <property type="match status" value="1"/>
</dbReference>
<dbReference type="Proteomes" id="UP000774326">
    <property type="component" value="Unassembled WGS sequence"/>
</dbReference>
<feature type="compositionally biased region" description="Low complexity" evidence="2">
    <location>
        <begin position="1964"/>
        <end position="1987"/>
    </location>
</feature>
<dbReference type="InterPro" id="IPR032376">
    <property type="entry name" value="DOCK_N"/>
</dbReference>
<feature type="region of interest" description="Disordered" evidence="2">
    <location>
        <begin position="1"/>
        <end position="45"/>
    </location>
</feature>
<keyword evidence="5" id="KW-1185">Reference proteome</keyword>
<evidence type="ECO:0000259" key="3">
    <source>
        <dbReference type="PROSITE" id="PS51651"/>
    </source>
</evidence>
<dbReference type="GO" id="GO:0005737">
    <property type="term" value="C:cytoplasm"/>
    <property type="evidence" value="ECO:0007669"/>
    <property type="project" value="TreeGrafter"/>
</dbReference>
<feature type="compositionally biased region" description="Low complexity" evidence="2">
    <location>
        <begin position="1880"/>
        <end position="1897"/>
    </location>
</feature>
<dbReference type="InterPro" id="IPR057500">
    <property type="entry name" value="C2_DCK1_4th"/>
</dbReference>
<evidence type="ECO:0000256" key="2">
    <source>
        <dbReference type="SAM" id="MobiDB-lite"/>
    </source>
</evidence>
<feature type="domain" description="DOCKER" evidence="3">
    <location>
        <begin position="1445"/>
        <end position="1869"/>
    </location>
</feature>
<dbReference type="Pfam" id="PF25338">
    <property type="entry name" value="C2_DCK_4th"/>
    <property type="match status" value="1"/>
</dbReference>
<sequence>MALEAVPEVPQPPTTSPTSKAITAGSSSTSSTPINHGPKGKWQPLPKMQHGKVIKSFLPLDNQPSLQTTGKFYKNLYYGDEMFLFETYGEKWARGYLIVQPLPVDFIEKSSDLEKLPELTVNVVIVPWKCLKKLDAYPLASSFSPANQEDFEHNESTVPSLYQLEMSKLKDELIAKAHIKPPLPLIRLEAGNLLDELIPSLNQLASHIFSMYSVAEYGLYVKLYQLFMKLFGLRLQLYNDLLTFKEAAEARKQISVILTNVSKLLSSKGTNKFSKSSSVLKTDPSGFETITARDINSGELYDYQNPDLSLRPIPKFIAANQIASALQPNFPIQSTLEADMTPSRHSKFDKITPSQILVDFRDVNGTSTLNPKGFIGMTAYMYLRTPRKRLTEAFAIHINQANDFNLESISAALFRNIPGTDVATSRIYLVAIITERIQMPPLNNGRAGFDGLNYYRKGIAAGATDISRVFGRREGSLKEGQAHNFTIKLFGSYVNPHDNKSLDPSNMNFGWGELIDRIIKGSKKGVAVNARAEKLVVSIKEFRDDLQNVESAFEQSVKTPVNQIRTCVYDPLIKISHDRVYFSLGKVNLLQQAASYFPGDLVSLQLINEDPESEVGISKATNDELGTLWNFTSVYSNEVIGEMIKFSNFSQKRRGNETFNLKLFVNGELKSQVEVPVLVNGAIHEHPKNSLLVFNDENGERYATVEVTSEYIGKTYNIEECFLQIMDFEGLFHLPEDESKLVDILKKLNQTKLPELIKFFKPLIPKLLKIFDIASKDPTLAKLFTASYYSFIHLLDVVIARDERYTYLYHEFVHEIKEYHLAEVGVSLLALSTSYFANVSQEWNFVGRTLCRVLPLVVKIASYTVAQSNLSEWQGHFRSLLTQLEFFVQLPVDRNVLDQLSIVDDFDLIVDNLYKDEMFSVDESVQIFMQFVNSINVSDPSTETDATLKSREAKVMTSKLLLIRRIVNSWVMTGFEALPQVSVTFYHSAIDWALETYKLFKFDIETLRLANSCLVSICNMAWGSIISSKNYDPRTNVIGTNVSRILVKVADIFISLHRYTRTTNLFTPKRTFTQIFPNSYPFNDIIIDSIVNETVLVEVLVELGVIYAFVTRVAQGVLHGIEDADQKGMLAIIEMGTPDLSANFSRSFSKDDLLTLIHMNRLLVASDFYPEKKWISMYALFIEATTSASELLLPVMVKEYIPDIQHTDQFDRSLWTKYISNVLAIANSMPAAICHLSEVPRKAAFKITEDVRTRCAVVLEFCWDNLGWDALERDHVRFQLNKCAGYHGEFLDNEGTKELGIINELLVFCLQRNSKCQNVGVKVLWSIFVAEILVQEAVMGNEQDGLESGEESKLLHIERECLVALDKFYKSRKYTPGLYEQSNFITRLKMMIRLDPEDITFREVHGFIQTLSSFLEIQYDLTTVPDGDEFQDERALHQLDISRLLMGVHTVKSFYSTLDDLFQMNIAKENFTQAALCLELMTQAVGDSWSPNEILSHIVKPHLPSQSAFERKEYLFLQMGHYLTKGKKYEKAVLVYKELGEAYERYRVNLRGLAFVYSELGRLYALLGDVEHRETPTYFKVTFIGLGFPTTLTSRSFIYEGLPFEHINSIHTRMLRLHTGAKIIRDDDPLLSSDFKKTPPSGKYLHIITVKPQMDVNLTAAMGSNLTTAERSYLENKSLTYFTTSRRLTQSTENVLELWVEESNYETYDTFPTLMNRSEVRDVVIVILSPIKNALRTLGDKIRDLVNLESSVATGVFDNSRMNVQDGVEFASMLRNLAGTVDSPVNGGISQYKEFFNQQLPEENVEEYENDLVLLRDSFDTLTVCIHRCLLVQGRSLPSSDFIEIHKSLISLFASNFAKEIENTGVSLDELFDLISVVPSSDASSSHDSVSNSTGSSLRKVQSGSQSSYASTPIPSHLNRNFSTQNTSSRPNFNLNSSSSGSVLQMNRIESGISQLDLVSTAASRTSSTNQSNHSNGSSGNTGTTTSLIDPENPKKRSLLGAWRHSRIPRP</sequence>
<dbReference type="InterPro" id="IPR043161">
    <property type="entry name" value="DOCK_C_lobe_A"/>
</dbReference>
<dbReference type="InterPro" id="IPR027357">
    <property type="entry name" value="DOCKER_dom"/>
</dbReference>
<dbReference type="GO" id="GO:0007264">
    <property type="term" value="P:small GTPase-mediated signal transduction"/>
    <property type="evidence" value="ECO:0007669"/>
    <property type="project" value="InterPro"/>
</dbReference>